<evidence type="ECO:0000313" key="3">
    <source>
        <dbReference type="Proteomes" id="UP000054166"/>
    </source>
</evidence>
<proteinExistence type="predicted"/>
<dbReference type="EMBL" id="KN832991">
    <property type="protein sequence ID" value="KIM83292.1"/>
    <property type="molecule type" value="Genomic_DNA"/>
</dbReference>
<dbReference type="Proteomes" id="UP000054166">
    <property type="component" value="Unassembled WGS sequence"/>
</dbReference>
<keyword evidence="3" id="KW-1185">Reference proteome</keyword>
<reference evidence="2 3" key="1">
    <citation type="submission" date="2014-04" db="EMBL/GenBank/DDBJ databases">
        <authorList>
            <consortium name="DOE Joint Genome Institute"/>
            <person name="Kuo A."/>
            <person name="Tarkka M."/>
            <person name="Buscot F."/>
            <person name="Kohler A."/>
            <person name="Nagy L.G."/>
            <person name="Floudas D."/>
            <person name="Copeland A."/>
            <person name="Barry K.W."/>
            <person name="Cichocki N."/>
            <person name="Veneault-Fourrey C."/>
            <person name="LaButti K."/>
            <person name="Lindquist E.A."/>
            <person name="Lipzen A."/>
            <person name="Lundell T."/>
            <person name="Morin E."/>
            <person name="Murat C."/>
            <person name="Sun H."/>
            <person name="Tunlid A."/>
            <person name="Henrissat B."/>
            <person name="Grigoriev I.V."/>
            <person name="Hibbett D.S."/>
            <person name="Martin F."/>
            <person name="Nordberg H.P."/>
            <person name="Cantor M.N."/>
            <person name="Hua S.X."/>
        </authorList>
    </citation>
    <scope>NUCLEOTIDE SEQUENCE [LARGE SCALE GENOMIC DNA]</scope>
    <source>
        <strain evidence="2 3">F 1598</strain>
    </source>
</reference>
<evidence type="ECO:0000256" key="1">
    <source>
        <dbReference type="SAM" id="MobiDB-lite"/>
    </source>
</evidence>
<evidence type="ECO:0000313" key="2">
    <source>
        <dbReference type="EMBL" id="KIM83292.1"/>
    </source>
</evidence>
<reference evidence="3" key="2">
    <citation type="submission" date="2015-01" db="EMBL/GenBank/DDBJ databases">
        <title>Evolutionary Origins and Diversification of the Mycorrhizal Mutualists.</title>
        <authorList>
            <consortium name="DOE Joint Genome Institute"/>
            <consortium name="Mycorrhizal Genomics Consortium"/>
            <person name="Kohler A."/>
            <person name="Kuo A."/>
            <person name="Nagy L.G."/>
            <person name="Floudas D."/>
            <person name="Copeland A."/>
            <person name="Barry K.W."/>
            <person name="Cichocki N."/>
            <person name="Veneault-Fourrey C."/>
            <person name="LaButti K."/>
            <person name="Lindquist E.A."/>
            <person name="Lipzen A."/>
            <person name="Lundell T."/>
            <person name="Morin E."/>
            <person name="Murat C."/>
            <person name="Riley R."/>
            <person name="Ohm R."/>
            <person name="Sun H."/>
            <person name="Tunlid A."/>
            <person name="Henrissat B."/>
            <person name="Grigoriev I.V."/>
            <person name="Hibbett D.S."/>
            <person name="Martin F."/>
        </authorList>
    </citation>
    <scope>NUCLEOTIDE SEQUENCE [LARGE SCALE GENOMIC DNA]</scope>
    <source>
        <strain evidence="3">F 1598</strain>
    </source>
</reference>
<accession>A0A0C3C133</accession>
<dbReference type="InParanoid" id="A0A0C3C133"/>
<protein>
    <submittedName>
        <fullName evidence="2">Uncharacterized protein</fullName>
    </submittedName>
</protein>
<feature type="compositionally biased region" description="Polar residues" evidence="1">
    <location>
        <begin position="18"/>
        <end position="32"/>
    </location>
</feature>
<sequence length="81" mass="9198">MTSPYDAVNQRSHHPQALSPSGNGRHQSKSTVEYQHMQLTTGIPRHPEQRLPSIPLFHEHCLLYPLRSTTTTSLCPTLRPE</sequence>
<organism evidence="2 3">
    <name type="scientific">Piloderma croceum (strain F 1598)</name>
    <dbReference type="NCBI Taxonomy" id="765440"/>
    <lineage>
        <taxon>Eukaryota</taxon>
        <taxon>Fungi</taxon>
        <taxon>Dikarya</taxon>
        <taxon>Basidiomycota</taxon>
        <taxon>Agaricomycotina</taxon>
        <taxon>Agaricomycetes</taxon>
        <taxon>Agaricomycetidae</taxon>
        <taxon>Atheliales</taxon>
        <taxon>Atheliaceae</taxon>
        <taxon>Piloderma</taxon>
    </lineage>
</organism>
<gene>
    <name evidence="2" type="ORF">PILCRDRAFT_819538</name>
</gene>
<dbReference type="HOGENOM" id="CLU_2574698_0_0_1"/>
<dbReference type="AlphaFoldDB" id="A0A0C3C133"/>
<name>A0A0C3C133_PILCF</name>
<feature type="region of interest" description="Disordered" evidence="1">
    <location>
        <begin position="1"/>
        <end position="32"/>
    </location>
</feature>